<reference evidence="5 6" key="1">
    <citation type="submission" date="2020-04" db="EMBL/GenBank/DDBJ databases">
        <title>Rhodospirillaceae bacterium KN72 isolated from deep sea.</title>
        <authorList>
            <person name="Zhang D.-C."/>
        </authorList>
    </citation>
    <scope>NUCLEOTIDE SEQUENCE [LARGE SCALE GENOMIC DNA]</scope>
    <source>
        <strain evidence="5 6">KN72</strain>
    </source>
</reference>
<dbReference type="PROSITE" id="PS00070">
    <property type="entry name" value="ALDEHYDE_DEHYDR_CYS"/>
    <property type="match status" value="1"/>
</dbReference>
<dbReference type="InterPro" id="IPR016163">
    <property type="entry name" value="Ald_DH_C"/>
</dbReference>
<dbReference type="CDD" id="cd07085">
    <property type="entry name" value="ALDH_F6_MMSDH"/>
    <property type="match status" value="1"/>
</dbReference>
<dbReference type="NCBIfam" id="TIGR01722">
    <property type="entry name" value="MMSDH"/>
    <property type="match status" value="1"/>
</dbReference>
<dbReference type="InterPro" id="IPR016160">
    <property type="entry name" value="Ald_DH_CS_CYS"/>
</dbReference>
<dbReference type="EMBL" id="JABBNT010000002">
    <property type="protein sequence ID" value="NMM44492.1"/>
    <property type="molecule type" value="Genomic_DNA"/>
</dbReference>
<dbReference type="Proteomes" id="UP000539372">
    <property type="component" value="Unassembled WGS sequence"/>
</dbReference>
<dbReference type="EC" id="1.2.1.27" evidence="1"/>
<evidence type="ECO:0000259" key="4">
    <source>
        <dbReference type="Pfam" id="PF00171"/>
    </source>
</evidence>
<dbReference type="PANTHER" id="PTHR43866:SF4">
    <property type="entry name" value="MALONATE-SEMIALDEHYDE DEHYDROGENASE"/>
    <property type="match status" value="1"/>
</dbReference>
<name>A0A7Y0DZJ2_9PROT</name>
<evidence type="ECO:0000256" key="1">
    <source>
        <dbReference type="ARBA" id="ARBA00013048"/>
    </source>
</evidence>
<dbReference type="PANTHER" id="PTHR43866">
    <property type="entry name" value="MALONATE-SEMIALDEHYDE DEHYDROGENASE"/>
    <property type="match status" value="1"/>
</dbReference>
<proteinExistence type="predicted"/>
<dbReference type="Gene3D" id="3.40.309.10">
    <property type="entry name" value="Aldehyde Dehydrogenase, Chain A, domain 2"/>
    <property type="match status" value="1"/>
</dbReference>
<keyword evidence="2" id="KW-0560">Oxidoreductase</keyword>
<dbReference type="GO" id="GO:0006574">
    <property type="term" value="P:L-valine catabolic process"/>
    <property type="evidence" value="ECO:0007669"/>
    <property type="project" value="TreeGrafter"/>
</dbReference>
<keyword evidence="3" id="KW-0520">NAD</keyword>
<protein>
    <recommendedName>
        <fullName evidence="1">methylmalonate-semialdehyde dehydrogenase (CoA acylating)</fullName>
        <ecNumber evidence="1">1.2.1.27</ecNumber>
    </recommendedName>
</protein>
<dbReference type="InterPro" id="IPR015590">
    <property type="entry name" value="Aldehyde_DH_dom"/>
</dbReference>
<evidence type="ECO:0000313" key="6">
    <source>
        <dbReference type="Proteomes" id="UP000539372"/>
    </source>
</evidence>
<evidence type="ECO:0000256" key="3">
    <source>
        <dbReference type="ARBA" id="ARBA00023027"/>
    </source>
</evidence>
<dbReference type="GO" id="GO:0004491">
    <property type="term" value="F:methylmalonate-semialdehyde dehydrogenase (acylating, NAD) activity"/>
    <property type="evidence" value="ECO:0007669"/>
    <property type="project" value="UniProtKB-EC"/>
</dbReference>
<organism evidence="5 6">
    <name type="scientific">Pacificispira spongiicola</name>
    <dbReference type="NCBI Taxonomy" id="2729598"/>
    <lineage>
        <taxon>Bacteria</taxon>
        <taxon>Pseudomonadati</taxon>
        <taxon>Pseudomonadota</taxon>
        <taxon>Alphaproteobacteria</taxon>
        <taxon>Rhodospirillales</taxon>
        <taxon>Rhodospirillaceae</taxon>
        <taxon>Pacificispira</taxon>
    </lineage>
</organism>
<evidence type="ECO:0000313" key="5">
    <source>
        <dbReference type="EMBL" id="NMM44492.1"/>
    </source>
</evidence>
<dbReference type="FunFam" id="3.40.605.10:FF:000003">
    <property type="entry name" value="Methylmalonate-semialdehyde dehydrogenase [acylating]"/>
    <property type="match status" value="1"/>
</dbReference>
<accession>A0A7Y0DZJ2</accession>
<comment type="caution">
    <text evidence="5">The sequence shown here is derived from an EMBL/GenBank/DDBJ whole genome shotgun (WGS) entry which is preliminary data.</text>
</comment>
<dbReference type="RefSeq" id="WP_169624773.1">
    <property type="nucleotide sequence ID" value="NZ_JABBNT010000002.1"/>
</dbReference>
<dbReference type="InterPro" id="IPR010061">
    <property type="entry name" value="MeMal-semiAld_DH"/>
</dbReference>
<dbReference type="Gene3D" id="3.40.605.10">
    <property type="entry name" value="Aldehyde Dehydrogenase, Chain A, domain 1"/>
    <property type="match status" value="1"/>
</dbReference>
<evidence type="ECO:0000256" key="2">
    <source>
        <dbReference type="ARBA" id="ARBA00023002"/>
    </source>
</evidence>
<dbReference type="FunFam" id="3.40.309.10:FF:000002">
    <property type="entry name" value="Methylmalonate-semialdehyde dehydrogenase (Acylating)"/>
    <property type="match status" value="1"/>
</dbReference>
<dbReference type="InterPro" id="IPR016162">
    <property type="entry name" value="Ald_DH_N"/>
</dbReference>
<dbReference type="GO" id="GO:0006210">
    <property type="term" value="P:thymine catabolic process"/>
    <property type="evidence" value="ECO:0007669"/>
    <property type="project" value="TreeGrafter"/>
</dbReference>
<dbReference type="AlphaFoldDB" id="A0A7Y0DZJ2"/>
<dbReference type="SUPFAM" id="SSF53720">
    <property type="entry name" value="ALDH-like"/>
    <property type="match status" value="1"/>
</dbReference>
<gene>
    <name evidence="5" type="ORF">HH303_08375</name>
</gene>
<dbReference type="Pfam" id="PF00171">
    <property type="entry name" value="Aldedh"/>
    <property type="match status" value="1"/>
</dbReference>
<feature type="domain" description="Aldehyde dehydrogenase" evidence="4">
    <location>
        <begin position="17"/>
        <end position="479"/>
    </location>
</feature>
<sequence length="499" mass="53589">MVDTIPHFIGGTPVSGTSGRTGDVFNPATGEVVAKVAYASRAEVDAFVKKAVAAHEIWSNTPSPKRASVIFRMRELVVANRDKLAEVLCKEHGKTLPDAQGEIQRGIDVIEFAAGAPHLMKGEFNENIGGGIDLFSVREPVGVVGGITPFNFPVMIPLWMGAMAIACGNAYINKPSERDPSAPMMLAELWKEAGLPDGVWSVVHGDKEAVDALLEHPDVPAISFVGSTPVGEYIYQHGCAHNKRVQAFCGAKNHMVVMPDADIDQAVDALVGAGYGSAGERCMAISVAVPVGEETSKKLIDKLVPRVQALKIGPYNDADAEINPLITRQAKERVEGLIQRGVDEGAKLLVDGRGATMQGYENGFFVGGTLFDQVTTDMEIYKTEIFGPVLSVMAPSGYEDAVQMINDHEYGNGVAIFTRDGDTARDFSKKVDVGMIGVNVPIPVPMAFHNFGGAKRSKFGDTQMHGPESIRFFTKMKTISSRWPSGIKEGAQLAFPTNN</sequence>
<dbReference type="InterPro" id="IPR016161">
    <property type="entry name" value="Ald_DH/histidinol_DH"/>
</dbReference>
<keyword evidence="6" id="KW-1185">Reference proteome</keyword>